<dbReference type="AlphaFoldDB" id="A0AAD9P4T8"/>
<reference evidence="1" key="1">
    <citation type="journal article" date="2023" name="Mol. Biol. Evol.">
        <title>Third-Generation Sequencing Reveals the Adaptive Role of the Epigenome in Three Deep-Sea Polychaetes.</title>
        <authorList>
            <person name="Perez M."/>
            <person name="Aroh O."/>
            <person name="Sun Y."/>
            <person name="Lan Y."/>
            <person name="Juniper S.K."/>
            <person name="Young C.R."/>
            <person name="Angers B."/>
            <person name="Qian P.Y."/>
        </authorList>
    </citation>
    <scope>NUCLEOTIDE SEQUENCE</scope>
    <source>
        <strain evidence="1">R07B-5</strain>
    </source>
</reference>
<proteinExistence type="predicted"/>
<evidence type="ECO:0000313" key="1">
    <source>
        <dbReference type="EMBL" id="KAK2187980.1"/>
    </source>
</evidence>
<sequence length="188" mass="21103">MRKDNVGEITVKDALILEYGRSLVRRFGNDKEQYGYISGKMRQLGRLLICLHKLCGMKVSLHPSMFQMVVSAAQECYDMNHTYGMPSQAIKSGQLLEIVAEVKLAQALERCDTDAAETNTQFIKLCELEWTQVSATPLRNLSECKQNGVKLLPLTEDVVKLNEHLDSEGSKHASVFEQQSDDTESYAA</sequence>
<dbReference type="PANTHER" id="PTHR33480">
    <property type="entry name" value="SET DOMAIN-CONTAINING PROTEIN-RELATED"/>
    <property type="match status" value="1"/>
</dbReference>
<dbReference type="EMBL" id="JAODUO010000148">
    <property type="protein sequence ID" value="KAK2187980.1"/>
    <property type="molecule type" value="Genomic_DNA"/>
</dbReference>
<organism evidence="1 2">
    <name type="scientific">Ridgeia piscesae</name>
    <name type="common">Tubeworm</name>
    <dbReference type="NCBI Taxonomy" id="27915"/>
    <lineage>
        <taxon>Eukaryota</taxon>
        <taxon>Metazoa</taxon>
        <taxon>Spiralia</taxon>
        <taxon>Lophotrochozoa</taxon>
        <taxon>Annelida</taxon>
        <taxon>Polychaeta</taxon>
        <taxon>Sedentaria</taxon>
        <taxon>Canalipalpata</taxon>
        <taxon>Sabellida</taxon>
        <taxon>Siboglinidae</taxon>
        <taxon>Ridgeia</taxon>
    </lineage>
</organism>
<dbReference type="PANTHER" id="PTHR33480:SF1">
    <property type="entry name" value="TYR RECOMBINASE DOMAIN-CONTAINING PROTEIN"/>
    <property type="match status" value="1"/>
</dbReference>
<keyword evidence="2" id="KW-1185">Reference proteome</keyword>
<accession>A0AAD9P4T8</accession>
<protein>
    <submittedName>
        <fullName evidence="1">Uncharacterized protein</fullName>
    </submittedName>
</protein>
<dbReference type="Proteomes" id="UP001209878">
    <property type="component" value="Unassembled WGS sequence"/>
</dbReference>
<name>A0AAD9P4T8_RIDPI</name>
<comment type="caution">
    <text evidence="1">The sequence shown here is derived from an EMBL/GenBank/DDBJ whole genome shotgun (WGS) entry which is preliminary data.</text>
</comment>
<gene>
    <name evidence="1" type="ORF">NP493_148g04069</name>
</gene>
<evidence type="ECO:0000313" key="2">
    <source>
        <dbReference type="Proteomes" id="UP001209878"/>
    </source>
</evidence>